<name>A0ABD4TN62_9EURY</name>
<comment type="caution">
    <text evidence="1">The sequence shown here is derived from an EMBL/GenBank/DDBJ whole genome shotgun (WGS) entry which is preliminary data.</text>
</comment>
<gene>
    <name evidence="1" type="ORF">FTO68_08730</name>
</gene>
<evidence type="ECO:0000313" key="1">
    <source>
        <dbReference type="EMBL" id="MCQ1539062.1"/>
    </source>
</evidence>
<dbReference type="RefSeq" id="WP_255333025.1">
    <property type="nucleotide sequence ID" value="NZ_VOTZ01000018.1"/>
</dbReference>
<keyword evidence="2" id="KW-1185">Reference proteome</keyword>
<evidence type="ECO:0000313" key="2">
    <source>
        <dbReference type="Proteomes" id="UP001524383"/>
    </source>
</evidence>
<dbReference type="AlphaFoldDB" id="A0ABD4TN62"/>
<reference evidence="1 2" key="1">
    <citation type="submission" date="2019-08" db="EMBL/GenBank/DDBJ databases">
        <authorList>
            <person name="Chen S.-C."/>
            <person name="Lai M.-C."/>
            <person name="You Y.-T."/>
        </authorList>
    </citation>
    <scope>NUCLEOTIDE SEQUENCE [LARGE SCALE GENOMIC DNA]</scope>
    <source>
        <strain evidence="1 2">P2F9704a</strain>
    </source>
</reference>
<organism evidence="1 2">
    <name type="scientific">Methanocalculus taiwanensis</name>
    <dbReference type="NCBI Taxonomy" id="106207"/>
    <lineage>
        <taxon>Archaea</taxon>
        <taxon>Methanobacteriati</taxon>
        <taxon>Methanobacteriota</taxon>
        <taxon>Stenosarchaea group</taxon>
        <taxon>Methanomicrobia</taxon>
        <taxon>Methanomicrobiales</taxon>
        <taxon>Methanocalculaceae</taxon>
        <taxon>Methanocalculus</taxon>
    </lineage>
</organism>
<sequence>MFSKLRAFLGRPDEPPEAEVIRFLSLPSWLDERENEVVSRIAEKFKAPMAEFEIALATLEDLIPVFEEEPAGLEDEIMLHPKVKSVLKTARPQTVRSLRQAIEKKPSGDPEAYYGVSTDILKGVIAAAKGPGKYLHLVYKEEMPQMRRIIKEMGRAVNDMTAALAAGTKEKDQIKEIRSRYQRLEEIGRLVGEAEDRSQSGQEREASIIKDIESAEEELAGISTVAVKEKVSSAKRDLEVALQSYAQVRAPAAGVIRRAEKLLKHHKSPIDTLKPLLDLLERQVPYKECAIDFEPALGTIRSLITSGELQLKNREEQQLFGDGNLPVMMKMVSDEYWRLEAELCRVQEEADSDPVVIEEKRLLMELDRMKKEATGAGSAASSAEEERGRLLEEQARLCDELQEILGNFGNFTCDLS</sequence>
<dbReference type="EMBL" id="VOTZ01000018">
    <property type="protein sequence ID" value="MCQ1539062.1"/>
    <property type="molecule type" value="Genomic_DNA"/>
</dbReference>
<dbReference type="Proteomes" id="UP001524383">
    <property type="component" value="Unassembled WGS sequence"/>
</dbReference>
<protein>
    <submittedName>
        <fullName evidence="1">Uncharacterized protein</fullName>
    </submittedName>
</protein>
<proteinExistence type="predicted"/>
<accession>A0ABD4TN62</accession>